<evidence type="ECO:0000256" key="2">
    <source>
        <dbReference type="ARBA" id="ARBA00022692"/>
    </source>
</evidence>
<protein>
    <recommendedName>
        <fullName evidence="5">Probable membrane transporter protein</fullName>
    </recommendedName>
</protein>
<gene>
    <name evidence="6" type="ORF">RM539_16030</name>
</gene>
<feature type="transmembrane region" description="Helical" evidence="5">
    <location>
        <begin position="189"/>
        <end position="208"/>
    </location>
</feature>
<feature type="transmembrane region" description="Helical" evidence="5">
    <location>
        <begin position="113"/>
        <end position="131"/>
    </location>
</feature>
<evidence type="ECO:0000313" key="7">
    <source>
        <dbReference type="Proteomes" id="UP001262582"/>
    </source>
</evidence>
<feature type="transmembrane region" description="Helical" evidence="5">
    <location>
        <begin position="74"/>
        <end position="93"/>
    </location>
</feature>
<comment type="caution">
    <text evidence="6">The sequence shown here is derived from an EMBL/GenBank/DDBJ whole genome shotgun (WGS) entry which is preliminary data.</text>
</comment>
<dbReference type="Proteomes" id="UP001262582">
    <property type="component" value="Unassembled WGS sequence"/>
</dbReference>
<dbReference type="InterPro" id="IPR051598">
    <property type="entry name" value="TSUP/Inactive_protease-like"/>
</dbReference>
<accession>A0ABU3D982</accession>
<feature type="transmembrane region" description="Helical" evidence="5">
    <location>
        <begin position="250"/>
        <end position="269"/>
    </location>
</feature>
<dbReference type="PANTHER" id="PTHR43701:SF2">
    <property type="entry name" value="MEMBRANE TRANSPORTER PROTEIN YJNA-RELATED"/>
    <property type="match status" value="1"/>
</dbReference>
<dbReference type="EMBL" id="JAVRHK010000015">
    <property type="protein sequence ID" value="MDT0678091.1"/>
    <property type="molecule type" value="Genomic_DNA"/>
</dbReference>
<name>A0ABU3D982_9FLAO</name>
<evidence type="ECO:0000256" key="5">
    <source>
        <dbReference type="RuleBase" id="RU363041"/>
    </source>
</evidence>
<keyword evidence="3 5" id="KW-1133">Transmembrane helix</keyword>
<evidence type="ECO:0000256" key="1">
    <source>
        <dbReference type="ARBA" id="ARBA00004141"/>
    </source>
</evidence>
<dbReference type="RefSeq" id="WP_311504426.1">
    <property type="nucleotide sequence ID" value="NZ_JAVRHK010000015.1"/>
</dbReference>
<comment type="similarity">
    <text evidence="5">Belongs to the 4-toluene sulfonate uptake permease (TSUP) (TC 2.A.102) family.</text>
</comment>
<feature type="transmembrane region" description="Helical" evidence="5">
    <location>
        <begin position="152"/>
        <end position="183"/>
    </location>
</feature>
<organism evidence="6 7">
    <name type="scientific">Autumnicola musiva</name>
    <dbReference type="NCBI Taxonomy" id="3075589"/>
    <lineage>
        <taxon>Bacteria</taxon>
        <taxon>Pseudomonadati</taxon>
        <taxon>Bacteroidota</taxon>
        <taxon>Flavobacteriia</taxon>
        <taxon>Flavobacteriales</taxon>
        <taxon>Flavobacteriaceae</taxon>
        <taxon>Autumnicola</taxon>
    </lineage>
</organism>
<evidence type="ECO:0000256" key="4">
    <source>
        <dbReference type="ARBA" id="ARBA00023136"/>
    </source>
</evidence>
<sequence length="271" mass="29473">MELLEAFGYISSLIIGISLGLIGGGGSILAVPVLAYLFSMGERIATAYSLFLVGASALVGGIQQHYKGHVDWKTAIIFGLPSVIGVIIIRHYVVPALPDTLFYIQHFAFTRRMGMFGLFAILMIPAAFSMLQKKELNLEDKKLKPVDYNYPLIIAEGLIVGGITGIIGAGGGFLIIPALVIFANIKMKTAVGTSLIIIAFKSLLGFFLGDAMTMEIDWTFLGVILILSLAGIFMGSYLSNYINGERLKKGFGYFVFLMAGFVFYMEFFVKA</sequence>
<reference evidence="6 7" key="1">
    <citation type="submission" date="2023-09" db="EMBL/GenBank/DDBJ databases">
        <authorList>
            <person name="Rey-Velasco X."/>
        </authorList>
    </citation>
    <scope>NUCLEOTIDE SEQUENCE [LARGE SCALE GENOMIC DNA]</scope>
    <source>
        <strain evidence="6 7">F117</strain>
    </source>
</reference>
<evidence type="ECO:0000313" key="6">
    <source>
        <dbReference type="EMBL" id="MDT0678091.1"/>
    </source>
</evidence>
<keyword evidence="2 5" id="KW-0812">Transmembrane</keyword>
<feature type="transmembrane region" description="Helical" evidence="5">
    <location>
        <begin position="220"/>
        <end position="238"/>
    </location>
</feature>
<dbReference type="PANTHER" id="PTHR43701">
    <property type="entry name" value="MEMBRANE TRANSPORTER PROTEIN MJ0441-RELATED"/>
    <property type="match status" value="1"/>
</dbReference>
<evidence type="ECO:0000256" key="3">
    <source>
        <dbReference type="ARBA" id="ARBA00022989"/>
    </source>
</evidence>
<feature type="transmembrane region" description="Helical" evidence="5">
    <location>
        <begin position="44"/>
        <end position="62"/>
    </location>
</feature>
<proteinExistence type="inferred from homology"/>
<dbReference type="Pfam" id="PF01925">
    <property type="entry name" value="TauE"/>
    <property type="match status" value="1"/>
</dbReference>
<keyword evidence="5" id="KW-1003">Cell membrane</keyword>
<feature type="transmembrane region" description="Helical" evidence="5">
    <location>
        <begin position="12"/>
        <end position="38"/>
    </location>
</feature>
<keyword evidence="4 5" id="KW-0472">Membrane</keyword>
<dbReference type="InterPro" id="IPR002781">
    <property type="entry name" value="TM_pro_TauE-like"/>
</dbReference>
<keyword evidence="7" id="KW-1185">Reference proteome</keyword>
<comment type="subcellular location">
    <subcellularLocation>
        <location evidence="5">Cell membrane</location>
        <topology evidence="5">Multi-pass membrane protein</topology>
    </subcellularLocation>
    <subcellularLocation>
        <location evidence="1">Membrane</location>
        <topology evidence="1">Multi-pass membrane protein</topology>
    </subcellularLocation>
</comment>